<feature type="compositionally biased region" description="Basic and acidic residues" evidence="1">
    <location>
        <begin position="1"/>
        <end position="14"/>
    </location>
</feature>
<protein>
    <submittedName>
        <fullName evidence="2">Uncharacterized protein</fullName>
    </submittedName>
</protein>
<organism evidence="2">
    <name type="scientific">Rhizophora mucronata</name>
    <name type="common">Asiatic mangrove</name>
    <dbReference type="NCBI Taxonomy" id="61149"/>
    <lineage>
        <taxon>Eukaryota</taxon>
        <taxon>Viridiplantae</taxon>
        <taxon>Streptophyta</taxon>
        <taxon>Embryophyta</taxon>
        <taxon>Tracheophyta</taxon>
        <taxon>Spermatophyta</taxon>
        <taxon>Magnoliopsida</taxon>
        <taxon>eudicotyledons</taxon>
        <taxon>Gunneridae</taxon>
        <taxon>Pentapetalae</taxon>
        <taxon>rosids</taxon>
        <taxon>fabids</taxon>
        <taxon>Malpighiales</taxon>
        <taxon>Rhizophoraceae</taxon>
        <taxon>Rhizophora</taxon>
    </lineage>
</organism>
<dbReference type="EMBL" id="GGEC01007294">
    <property type="protein sequence ID" value="MBW87777.1"/>
    <property type="molecule type" value="Transcribed_RNA"/>
</dbReference>
<proteinExistence type="predicted"/>
<sequence length="22" mass="2599">MTESRLKSPLRDKMTSFQKLTT</sequence>
<name>A0A2P2J304_RHIMU</name>
<evidence type="ECO:0000256" key="1">
    <source>
        <dbReference type="SAM" id="MobiDB-lite"/>
    </source>
</evidence>
<reference evidence="2" key="1">
    <citation type="submission" date="2018-02" db="EMBL/GenBank/DDBJ databases">
        <title>Rhizophora mucronata_Transcriptome.</title>
        <authorList>
            <person name="Meera S.P."/>
            <person name="Sreeshan A."/>
            <person name="Augustine A."/>
        </authorList>
    </citation>
    <scope>NUCLEOTIDE SEQUENCE</scope>
    <source>
        <tissue evidence="2">Leaf</tissue>
    </source>
</reference>
<evidence type="ECO:0000313" key="2">
    <source>
        <dbReference type="EMBL" id="MBW87777.1"/>
    </source>
</evidence>
<feature type="region of interest" description="Disordered" evidence="1">
    <location>
        <begin position="1"/>
        <end position="22"/>
    </location>
</feature>
<accession>A0A2P2J304</accession>
<dbReference type="AlphaFoldDB" id="A0A2P2J304"/>